<comment type="similarity">
    <text evidence="1">Belongs to the MlaE permease family.</text>
</comment>
<dbReference type="AlphaFoldDB" id="A0A2J0L1B4"/>
<sequence>MKNPVAVIGSIVLGAGTTAVQILSLFIQTVYWTITGPFKRKFAKSESIFDQMVFTGVKSIVIVFFVAFFTGIVIAMQSAYQLSRLGATVYVAALVAVSVARELGPVLTALVIAGRIGAAITAEIGTMVVTEQVEALNTLALNPIRFLVVPRFLALLVMLPCLTVFSDIAGIFGGYLVGVFNLHINPSLYWSTTYRFLEAKDVLTGVYKSVVFGIIISMVGCYQGLNTKGGAEGVGKYTTVSVVASFILVIVADCIMTAIFYFSKM</sequence>
<keyword evidence="1" id="KW-0812">Transmembrane</keyword>
<feature type="transmembrane region" description="Helical" evidence="1">
    <location>
        <begin position="237"/>
        <end position="262"/>
    </location>
</feature>
<evidence type="ECO:0000313" key="2">
    <source>
        <dbReference type="EMBL" id="PIU41913.1"/>
    </source>
</evidence>
<feature type="transmembrane region" description="Helical" evidence="1">
    <location>
        <begin position="205"/>
        <end position="225"/>
    </location>
</feature>
<dbReference type="Pfam" id="PF02405">
    <property type="entry name" value="MlaE"/>
    <property type="match status" value="1"/>
</dbReference>
<keyword evidence="1" id="KW-1133">Transmembrane helix</keyword>
<feature type="transmembrane region" description="Helical" evidence="1">
    <location>
        <begin position="53"/>
        <end position="76"/>
    </location>
</feature>
<name>A0A2J0L1B4_9BACT</name>
<reference evidence="2 3" key="1">
    <citation type="submission" date="2017-09" db="EMBL/GenBank/DDBJ databases">
        <title>Depth-based differentiation of microbial function through sediment-hosted aquifers and enrichment of novel symbionts in the deep terrestrial subsurface.</title>
        <authorList>
            <person name="Probst A.J."/>
            <person name="Ladd B."/>
            <person name="Jarett J.K."/>
            <person name="Geller-Mcgrath D.E."/>
            <person name="Sieber C.M."/>
            <person name="Emerson J.B."/>
            <person name="Anantharaman K."/>
            <person name="Thomas B.C."/>
            <person name="Malmstrom R."/>
            <person name="Stieglmeier M."/>
            <person name="Klingl A."/>
            <person name="Woyke T."/>
            <person name="Ryan C.M."/>
            <person name="Banfield J.F."/>
        </authorList>
    </citation>
    <scope>NUCLEOTIDE SEQUENCE [LARGE SCALE GENOMIC DNA]</scope>
    <source>
        <strain evidence="2">CG07_land_8_20_14_0_80_42_15</strain>
    </source>
</reference>
<dbReference type="NCBIfam" id="TIGR00056">
    <property type="entry name" value="MlaE family lipid ABC transporter permease subunit"/>
    <property type="match status" value="1"/>
</dbReference>
<evidence type="ECO:0000313" key="3">
    <source>
        <dbReference type="Proteomes" id="UP000230052"/>
    </source>
</evidence>
<evidence type="ECO:0000256" key="1">
    <source>
        <dbReference type="RuleBase" id="RU362044"/>
    </source>
</evidence>
<keyword evidence="1" id="KW-0472">Membrane</keyword>
<dbReference type="PANTHER" id="PTHR30188">
    <property type="entry name" value="ABC TRANSPORTER PERMEASE PROTEIN-RELATED"/>
    <property type="match status" value="1"/>
</dbReference>
<dbReference type="InterPro" id="IPR030802">
    <property type="entry name" value="Permease_MalE"/>
</dbReference>
<comment type="caution">
    <text evidence="2">The sequence shown here is derived from an EMBL/GenBank/DDBJ whole genome shotgun (WGS) entry which is preliminary data.</text>
</comment>
<organism evidence="2 3">
    <name type="scientific">Candidatus Aquitaenariimonas noxiae</name>
    <dbReference type="NCBI Taxonomy" id="1974741"/>
    <lineage>
        <taxon>Bacteria</taxon>
        <taxon>Pseudomonadati</taxon>
        <taxon>Candidatus Omnitrophota</taxon>
        <taxon>Candidatus Aquitaenariimonas</taxon>
    </lineage>
</organism>
<dbReference type="InterPro" id="IPR003453">
    <property type="entry name" value="ABC_MlaE_roteobac"/>
</dbReference>
<feature type="transmembrane region" description="Helical" evidence="1">
    <location>
        <begin position="6"/>
        <end position="32"/>
    </location>
</feature>
<feature type="transmembrane region" description="Helical" evidence="1">
    <location>
        <begin position="152"/>
        <end position="184"/>
    </location>
</feature>
<dbReference type="GO" id="GO:0005548">
    <property type="term" value="F:phospholipid transporter activity"/>
    <property type="evidence" value="ECO:0007669"/>
    <property type="project" value="TreeGrafter"/>
</dbReference>
<dbReference type="EMBL" id="PEWV01000028">
    <property type="protein sequence ID" value="PIU41913.1"/>
    <property type="molecule type" value="Genomic_DNA"/>
</dbReference>
<gene>
    <name evidence="2" type="ORF">COS99_02990</name>
</gene>
<dbReference type="Proteomes" id="UP000230052">
    <property type="component" value="Unassembled WGS sequence"/>
</dbReference>
<protein>
    <recommendedName>
        <fullName evidence="4">ABC transporter permease</fullName>
    </recommendedName>
</protein>
<evidence type="ECO:0008006" key="4">
    <source>
        <dbReference type="Google" id="ProtNLM"/>
    </source>
</evidence>
<dbReference type="GO" id="GO:0043190">
    <property type="term" value="C:ATP-binding cassette (ABC) transporter complex"/>
    <property type="evidence" value="ECO:0007669"/>
    <property type="project" value="InterPro"/>
</dbReference>
<proteinExistence type="inferred from homology"/>
<accession>A0A2J0L1B4</accession>